<proteinExistence type="predicted"/>
<gene>
    <name evidence="3" type="ORF">Vafri_10542</name>
</gene>
<accession>A0A8J4F3E9</accession>
<dbReference type="EMBL" id="BNCO01000019">
    <property type="protein sequence ID" value="GIL54855.1"/>
    <property type="molecule type" value="Genomic_DNA"/>
</dbReference>
<feature type="compositionally biased region" description="Pro residues" evidence="1">
    <location>
        <begin position="39"/>
        <end position="52"/>
    </location>
</feature>
<keyword evidence="2" id="KW-0732">Signal</keyword>
<dbReference type="Proteomes" id="UP000747399">
    <property type="component" value="Unassembled WGS sequence"/>
</dbReference>
<keyword evidence="4" id="KW-1185">Reference proteome</keyword>
<comment type="caution">
    <text evidence="3">The sequence shown here is derived from an EMBL/GenBank/DDBJ whole genome shotgun (WGS) entry which is preliminary data.</text>
</comment>
<evidence type="ECO:0000256" key="1">
    <source>
        <dbReference type="SAM" id="MobiDB-lite"/>
    </source>
</evidence>
<evidence type="ECO:0000313" key="3">
    <source>
        <dbReference type="EMBL" id="GIL54855.1"/>
    </source>
</evidence>
<dbReference type="PANTHER" id="PTHR23330">
    <property type="entry name" value="P300 TRANSCRIPTIONAL COFACTOR JMY-RELATED"/>
    <property type="match status" value="1"/>
</dbReference>
<feature type="compositionally biased region" description="Pro residues" evidence="1">
    <location>
        <begin position="59"/>
        <end position="100"/>
    </location>
</feature>
<sequence>MSDYACLRITFLALLGCSAGLLLAADPALAELPLQSTKSPPPALLIKVPPPFKDLLTRRPPPPPGPSPRPPPPPRRPPPPPRPSPRPPPPPRRLTPSPPPPAPRCSFCANMSIVSWPSSFMRDTDCTYLVDTLTNGIINDLFSSSLSIAFGKLTSTCSAQKQEASVCTSVLTSDLGVILQSAVTSKVFSWSQAVQFSFMNYCISMMTITSQITSASGCFSSNEGVSMMLCDRFPTPRYKLRGTSAPPPGHPTHTEAR</sequence>
<organism evidence="3 4">
    <name type="scientific">Volvox africanus</name>
    <dbReference type="NCBI Taxonomy" id="51714"/>
    <lineage>
        <taxon>Eukaryota</taxon>
        <taxon>Viridiplantae</taxon>
        <taxon>Chlorophyta</taxon>
        <taxon>core chlorophytes</taxon>
        <taxon>Chlorophyceae</taxon>
        <taxon>CS clade</taxon>
        <taxon>Chlamydomonadales</taxon>
        <taxon>Volvocaceae</taxon>
        <taxon>Volvox</taxon>
    </lineage>
</organism>
<evidence type="ECO:0008006" key="5">
    <source>
        <dbReference type="Google" id="ProtNLM"/>
    </source>
</evidence>
<feature type="region of interest" description="Disordered" evidence="1">
    <location>
        <begin position="35"/>
        <end position="100"/>
    </location>
</feature>
<protein>
    <recommendedName>
        <fullName evidence="5">Pherophorin domain-containing protein</fullName>
    </recommendedName>
</protein>
<feature type="signal peptide" evidence="2">
    <location>
        <begin position="1"/>
        <end position="30"/>
    </location>
</feature>
<dbReference type="PANTHER" id="PTHR23330:SF9">
    <property type="entry name" value="PROLINE-RICH PROTEIN 11"/>
    <property type="match status" value="1"/>
</dbReference>
<reference evidence="3" key="1">
    <citation type="journal article" date="2021" name="Proc. Natl. Acad. Sci. U.S.A.">
        <title>Three genomes in the algal genus Volvox reveal the fate of a haploid sex-determining region after a transition to homothallism.</title>
        <authorList>
            <person name="Yamamoto K."/>
            <person name="Hamaji T."/>
            <person name="Kawai-Toyooka H."/>
            <person name="Matsuzaki R."/>
            <person name="Takahashi F."/>
            <person name="Nishimura Y."/>
            <person name="Kawachi M."/>
            <person name="Noguchi H."/>
            <person name="Minakuchi Y."/>
            <person name="Umen J.G."/>
            <person name="Toyoda A."/>
            <person name="Nozaki H."/>
        </authorList>
    </citation>
    <scope>NUCLEOTIDE SEQUENCE</scope>
    <source>
        <strain evidence="3">NIES-3780</strain>
    </source>
</reference>
<name>A0A8J4F3E9_9CHLO</name>
<evidence type="ECO:0000256" key="2">
    <source>
        <dbReference type="SAM" id="SignalP"/>
    </source>
</evidence>
<evidence type="ECO:0000313" key="4">
    <source>
        <dbReference type="Proteomes" id="UP000747399"/>
    </source>
</evidence>
<feature type="chain" id="PRO_5035236364" description="Pherophorin domain-containing protein" evidence="2">
    <location>
        <begin position="31"/>
        <end position="257"/>
    </location>
</feature>
<dbReference type="AlphaFoldDB" id="A0A8J4F3E9"/>